<dbReference type="Gene3D" id="3.40.50.150">
    <property type="entry name" value="Vaccinia Virus protein VP39"/>
    <property type="match status" value="1"/>
</dbReference>
<keyword evidence="1" id="KW-0808">Transferase</keyword>
<keyword evidence="1" id="KW-0489">Methyltransferase</keyword>
<dbReference type="AlphaFoldDB" id="A0A7X0NG04"/>
<reference evidence="1 2" key="1">
    <citation type="submission" date="2020-08" db="EMBL/GenBank/DDBJ databases">
        <title>Genomic Encyclopedia of Type Strains, Phase IV (KMG-IV): sequencing the most valuable type-strain genomes for metagenomic binning, comparative biology and taxonomic classification.</title>
        <authorList>
            <person name="Goeker M."/>
        </authorList>
    </citation>
    <scope>NUCLEOTIDE SEQUENCE [LARGE SCALE GENOMIC DNA]</scope>
    <source>
        <strain evidence="1 2">DSM 26287</strain>
    </source>
</reference>
<dbReference type="GO" id="GO:0008168">
    <property type="term" value="F:methyltransferase activity"/>
    <property type="evidence" value="ECO:0007669"/>
    <property type="project" value="UniProtKB-KW"/>
</dbReference>
<dbReference type="EMBL" id="JACHHU010000007">
    <property type="protein sequence ID" value="MBB6542782.1"/>
    <property type="molecule type" value="Genomic_DNA"/>
</dbReference>
<organism evidence="1 2">
    <name type="scientific">Thalassotalea piscium</name>
    <dbReference type="NCBI Taxonomy" id="1230533"/>
    <lineage>
        <taxon>Bacteria</taxon>
        <taxon>Pseudomonadati</taxon>
        <taxon>Pseudomonadota</taxon>
        <taxon>Gammaproteobacteria</taxon>
        <taxon>Alteromonadales</taxon>
        <taxon>Colwelliaceae</taxon>
        <taxon>Thalassotalea</taxon>
    </lineage>
</organism>
<dbReference type="Pfam" id="PF13489">
    <property type="entry name" value="Methyltransf_23"/>
    <property type="match status" value="1"/>
</dbReference>
<evidence type="ECO:0000313" key="1">
    <source>
        <dbReference type="EMBL" id="MBB6542782.1"/>
    </source>
</evidence>
<sequence length="287" mass="32995">MQSEFHTEKSNLGKIKTHLQSDIEKNSTKQAKLQSELADLLKSTKKEILTQANINEKISDFNHDIMESLSNEILLDDEYREWELQFENKTDKEEYLKSLISGVNKEDKLLDIGCGAGELIEYTQQQGIISKGIDISEKAIASCREKGLDVNLSDALIYLSTEKENTYDYVTLIHIIEHIPPKKLRDIFNLVYFVLKPKGRIFIETPNVQSLFTLSRYYYMDSTHLRPKHPSLIKFVLEKTGFRNVELNFSDDIPENFNFSKLDKRSGDVLNEILFSGGGNIYLQGSK</sequence>
<evidence type="ECO:0000313" key="2">
    <source>
        <dbReference type="Proteomes" id="UP000537141"/>
    </source>
</evidence>
<dbReference type="PANTHER" id="PTHR43861">
    <property type="entry name" value="TRANS-ACONITATE 2-METHYLTRANSFERASE-RELATED"/>
    <property type="match status" value="1"/>
</dbReference>
<gene>
    <name evidence="1" type="ORF">HNQ55_001282</name>
</gene>
<name>A0A7X0NG04_9GAMM</name>
<dbReference type="Proteomes" id="UP000537141">
    <property type="component" value="Unassembled WGS sequence"/>
</dbReference>
<accession>A0A7X0NG04</accession>
<proteinExistence type="predicted"/>
<dbReference type="InterPro" id="IPR029063">
    <property type="entry name" value="SAM-dependent_MTases_sf"/>
</dbReference>
<dbReference type="SUPFAM" id="SSF53335">
    <property type="entry name" value="S-adenosyl-L-methionine-dependent methyltransferases"/>
    <property type="match status" value="1"/>
</dbReference>
<keyword evidence="2" id="KW-1185">Reference proteome</keyword>
<protein>
    <submittedName>
        <fullName evidence="1">2-polyprenyl-3-methyl-5-hydroxy-6-metoxy-1, 4-benzoquinol methylase</fullName>
    </submittedName>
</protein>
<dbReference type="CDD" id="cd02440">
    <property type="entry name" value="AdoMet_MTases"/>
    <property type="match status" value="1"/>
</dbReference>
<comment type="caution">
    <text evidence="1">The sequence shown here is derived from an EMBL/GenBank/DDBJ whole genome shotgun (WGS) entry which is preliminary data.</text>
</comment>
<dbReference type="GO" id="GO:0032259">
    <property type="term" value="P:methylation"/>
    <property type="evidence" value="ECO:0007669"/>
    <property type="project" value="UniProtKB-KW"/>
</dbReference>